<feature type="transmembrane region" description="Helical" evidence="1">
    <location>
        <begin position="143"/>
        <end position="163"/>
    </location>
</feature>
<feature type="transmembrane region" description="Helical" evidence="1">
    <location>
        <begin position="313"/>
        <end position="336"/>
    </location>
</feature>
<evidence type="ECO:0000313" key="2">
    <source>
        <dbReference type="EMBL" id="GET43914.1"/>
    </source>
</evidence>
<keyword evidence="1" id="KW-1133">Transmembrane helix</keyword>
<keyword evidence="1" id="KW-0472">Membrane</keyword>
<evidence type="ECO:0000256" key="1">
    <source>
        <dbReference type="SAM" id="Phobius"/>
    </source>
</evidence>
<proteinExistence type="predicted"/>
<comment type="caution">
    <text evidence="2">The sequence shown here is derived from an EMBL/GenBank/DDBJ whole genome shotgun (WGS) entry which is preliminary data.</text>
</comment>
<evidence type="ECO:0008006" key="4">
    <source>
        <dbReference type="Google" id="ProtNLM"/>
    </source>
</evidence>
<feature type="transmembrane region" description="Helical" evidence="1">
    <location>
        <begin position="169"/>
        <end position="194"/>
    </location>
</feature>
<dbReference type="AlphaFoldDB" id="A0AAV3WPF9"/>
<feature type="transmembrane region" description="Helical" evidence="1">
    <location>
        <begin position="99"/>
        <end position="122"/>
    </location>
</feature>
<keyword evidence="3" id="KW-1185">Reference proteome</keyword>
<protein>
    <recommendedName>
        <fullName evidence="4">Glycosyltransferase RgtA/B/C/D-like domain-containing protein</fullName>
    </recommendedName>
</protein>
<sequence>MFQIHKFFTASKPKFWLSLSLTLGFIYALMALQKAFSGEYVVQDDARQHVFWMVRFIDPELFPNDLIADYFQSVAPAGYKAVYQLPALLGINPLVLNKFLPILLGLITTGYCFGISMQLLPIPATAFMSTLLLNQNLWMKDDIVSATPRGFVYPIFLGFLYYLLQRNLWFMGVAIAFLGLFYPQCVFIASFILILRLFPWQNWRPKLSPNPTDWILCATGLGVAFLVLLPFALSASQYGPTITPSEARKLPEFLPGGRSNFFHRDLFKFIFTGYRSGMFPRSLFTPVTLVFGLLLPILVGFRSRFPLLKQLTNSSAILGQIVMASIGMFFAAHAFLFKLHLPSRYTGITFRIVIAFASAIAISIILDKIWRWASSQERAKITVAVAATLVISIALIGYPSFVKEFPRTAYRIGEVPKLYKFFQQTPKDSLIASLAEEANNIPTFSQRSILAGSEYAIPYHVGYYRQFRQGFMDLIRAQYSPNLAEVKNFIRQYKIDFWLLDAGGLTPEYLANHRRVQQYQPAGKEALDKLQKGAIPALSKVMGSCQVFEDKGFVVLDANCVNSRVR</sequence>
<dbReference type="RefSeq" id="WP_226593205.1">
    <property type="nucleotide sequence ID" value="NZ_BLAY01000269.1"/>
</dbReference>
<evidence type="ECO:0000313" key="3">
    <source>
        <dbReference type="Proteomes" id="UP001050975"/>
    </source>
</evidence>
<keyword evidence="1" id="KW-0812">Transmembrane</keyword>
<gene>
    <name evidence="2" type="ORF">MiSe_87400</name>
</gene>
<dbReference type="Proteomes" id="UP001050975">
    <property type="component" value="Unassembled WGS sequence"/>
</dbReference>
<reference evidence="2" key="1">
    <citation type="submission" date="2019-10" db="EMBL/GenBank/DDBJ databases">
        <title>Draft genome sequece of Microseira wollei NIES-4236.</title>
        <authorList>
            <person name="Yamaguchi H."/>
            <person name="Suzuki S."/>
            <person name="Kawachi M."/>
        </authorList>
    </citation>
    <scope>NUCLEOTIDE SEQUENCE</scope>
    <source>
        <strain evidence="2">NIES-4236</strain>
    </source>
</reference>
<name>A0AAV3WPF9_9CYAN</name>
<feature type="transmembrane region" description="Helical" evidence="1">
    <location>
        <begin position="283"/>
        <end position="301"/>
    </location>
</feature>
<dbReference type="EMBL" id="BLAY01000269">
    <property type="protein sequence ID" value="GET43914.1"/>
    <property type="molecule type" value="Genomic_DNA"/>
</dbReference>
<feature type="transmembrane region" description="Helical" evidence="1">
    <location>
        <begin position="381"/>
        <end position="401"/>
    </location>
</feature>
<feature type="transmembrane region" description="Helical" evidence="1">
    <location>
        <begin position="348"/>
        <end position="369"/>
    </location>
</feature>
<feature type="transmembrane region" description="Helical" evidence="1">
    <location>
        <begin position="214"/>
        <end position="233"/>
    </location>
</feature>
<organism evidence="2 3">
    <name type="scientific">Microseira wollei NIES-4236</name>
    <dbReference type="NCBI Taxonomy" id="2530354"/>
    <lineage>
        <taxon>Bacteria</taxon>
        <taxon>Bacillati</taxon>
        <taxon>Cyanobacteriota</taxon>
        <taxon>Cyanophyceae</taxon>
        <taxon>Oscillatoriophycideae</taxon>
        <taxon>Aerosakkonematales</taxon>
        <taxon>Aerosakkonemataceae</taxon>
        <taxon>Microseira</taxon>
    </lineage>
</organism>
<accession>A0AAV3WPF9</accession>